<dbReference type="Proteomes" id="UP001328107">
    <property type="component" value="Unassembled WGS sequence"/>
</dbReference>
<feature type="non-terminal residue" evidence="1">
    <location>
        <position position="347"/>
    </location>
</feature>
<comment type="caution">
    <text evidence="1">The sequence shown here is derived from an EMBL/GenBank/DDBJ whole genome shotgun (WGS) entry which is preliminary data.</text>
</comment>
<feature type="non-terminal residue" evidence="1">
    <location>
        <position position="1"/>
    </location>
</feature>
<evidence type="ECO:0000313" key="1">
    <source>
        <dbReference type="EMBL" id="GMR46234.1"/>
    </source>
</evidence>
<keyword evidence="2" id="KW-1185">Reference proteome</keyword>
<accession>A0AAN5CKT6</accession>
<sequence length="347" mass="39980">LALLTAQQEQQSHQEIHLPRTISITMNDNTTTVYYIVTTELHRENFVFKTTVFDKNITSTMMPSSAQQTPWQAHRSLLLRILSRSRWDNRSARRRVSCHLHASRPILRSSSLLGRGLLGEVDLHSALLSSAAGALLLGTRLRLPVLVQSDRDFCHVVDLFRGHEHNVEFRARHSHLQLGIRLARSSDVSREISTLSRIDHDVLFVLIEDEHLVVHRSRDDLSIRTLLLEAHVPEQLYNQFSGSDCLLSNQTHGGREDNYRPGNRRLTEGLPKCVKLRIDRRREDVEDKLRVGRVFILLDLSECIAVRCPSLSRSRRRRNRFLPLPLFPRFSLISLLLLLHLLHSILV</sequence>
<name>A0AAN5CKT6_9BILA</name>
<protein>
    <submittedName>
        <fullName evidence="1">Uncharacterized protein</fullName>
    </submittedName>
</protein>
<dbReference type="EMBL" id="BTRK01000004">
    <property type="protein sequence ID" value="GMR46234.1"/>
    <property type="molecule type" value="Genomic_DNA"/>
</dbReference>
<gene>
    <name evidence="1" type="ORF">PMAYCL1PPCAC_16429</name>
</gene>
<evidence type="ECO:0000313" key="2">
    <source>
        <dbReference type="Proteomes" id="UP001328107"/>
    </source>
</evidence>
<proteinExistence type="predicted"/>
<reference evidence="2" key="1">
    <citation type="submission" date="2022-10" db="EMBL/GenBank/DDBJ databases">
        <title>Genome assembly of Pristionchus species.</title>
        <authorList>
            <person name="Yoshida K."/>
            <person name="Sommer R.J."/>
        </authorList>
    </citation>
    <scope>NUCLEOTIDE SEQUENCE [LARGE SCALE GENOMIC DNA]</scope>
    <source>
        <strain evidence="2">RS5460</strain>
    </source>
</reference>
<dbReference type="AlphaFoldDB" id="A0AAN5CKT6"/>
<organism evidence="1 2">
    <name type="scientific">Pristionchus mayeri</name>
    <dbReference type="NCBI Taxonomy" id="1317129"/>
    <lineage>
        <taxon>Eukaryota</taxon>
        <taxon>Metazoa</taxon>
        <taxon>Ecdysozoa</taxon>
        <taxon>Nematoda</taxon>
        <taxon>Chromadorea</taxon>
        <taxon>Rhabditida</taxon>
        <taxon>Rhabditina</taxon>
        <taxon>Diplogasteromorpha</taxon>
        <taxon>Diplogasteroidea</taxon>
        <taxon>Neodiplogasteridae</taxon>
        <taxon>Pristionchus</taxon>
    </lineage>
</organism>